<keyword evidence="6 8" id="KW-0238">DNA-binding</keyword>
<dbReference type="Gene3D" id="2.70.20.10">
    <property type="entry name" value="Topoisomerase I, domain 3"/>
    <property type="match status" value="1"/>
</dbReference>
<dbReference type="SUPFAM" id="SSF56712">
    <property type="entry name" value="Prokaryotic type I DNA topoisomerase"/>
    <property type="match status" value="1"/>
</dbReference>
<feature type="compositionally biased region" description="Basic residues" evidence="9">
    <location>
        <begin position="631"/>
        <end position="644"/>
    </location>
</feature>
<dbReference type="Gene3D" id="1.10.290.10">
    <property type="entry name" value="Topoisomerase I, domain 4"/>
    <property type="match status" value="1"/>
</dbReference>
<dbReference type="Gene3D" id="3.40.50.140">
    <property type="match status" value="1"/>
</dbReference>
<dbReference type="GO" id="GO:0003677">
    <property type="term" value="F:DNA binding"/>
    <property type="evidence" value="ECO:0007669"/>
    <property type="project" value="UniProtKB-KW"/>
</dbReference>
<evidence type="ECO:0000256" key="7">
    <source>
        <dbReference type="ARBA" id="ARBA00023235"/>
    </source>
</evidence>
<feature type="binding site" evidence="8">
    <location>
        <position position="109"/>
    </location>
    <ligand>
        <name>Mg(2+)</name>
        <dbReference type="ChEBI" id="CHEBI:18420"/>
        <label>2</label>
    </ligand>
</feature>
<dbReference type="GO" id="GO:0043597">
    <property type="term" value="C:cytoplasmic replication fork"/>
    <property type="evidence" value="ECO:0007669"/>
    <property type="project" value="TreeGrafter"/>
</dbReference>
<dbReference type="CDD" id="cd03362">
    <property type="entry name" value="TOPRIM_TopoIA_TopoIII"/>
    <property type="match status" value="1"/>
</dbReference>
<feature type="site" description="Interaction with DNA" evidence="8">
    <location>
        <position position="336"/>
    </location>
</feature>
<keyword evidence="13" id="KW-1185">Reference proteome</keyword>
<dbReference type="SMART" id="SM00437">
    <property type="entry name" value="TOP1Ac"/>
    <property type="match status" value="1"/>
</dbReference>
<dbReference type="InterPro" id="IPR003602">
    <property type="entry name" value="Topo_IA_DNA-bd_dom"/>
</dbReference>
<dbReference type="FunFam" id="3.40.50.140:FF:000004">
    <property type="entry name" value="DNA topoisomerase 3"/>
    <property type="match status" value="1"/>
</dbReference>
<dbReference type="Pfam" id="PF01131">
    <property type="entry name" value="Topoisom_bac"/>
    <property type="match status" value="1"/>
</dbReference>
<evidence type="ECO:0000313" key="12">
    <source>
        <dbReference type="EMBL" id="GHF94805.1"/>
    </source>
</evidence>
<dbReference type="GO" id="GO:0006310">
    <property type="term" value="P:DNA recombination"/>
    <property type="evidence" value="ECO:0007669"/>
    <property type="project" value="TreeGrafter"/>
</dbReference>
<feature type="domain" description="Topo IA-type catalytic" evidence="11">
    <location>
        <begin position="161"/>
        <end position="608"/>
    </location>
</feature>
<gene>
    <name evidence="8 12" type="primary">topB</name>
    <name evidence="12" type="ORF">GCM10017161_23870</name>
</gene>
<comment type="similarity">
    <text evidence="2 8">Belongs to the type IA topoisomerase family.</text>
</comment>
<keyword evidence="7 8" id="KW-0413">Isomerase</keyword>
<feature type="region of interest" description="Interaction with DNA" evidence="8">
    <location>
        <begin position="200"/>
        <end position="205"/>
    </location>
</feature>
<dbReference type="InterPro" id="IPR006171">
    <property type="entry name" value="TOPRIM_dom"/>
</dbReference>
<dbReference type="HAMAP" id="MF_00953">
    <property type="entry name" value="Topoisom_3_prok"/>
    <property type="match status" value="1"/>
</dbReference>
<dbReference type="InterPro" id="IPR005738">
    <property type="entry name" value="TopoIII"/>
</dbReference>
<dbReference type="SMART" id="SM00436">
    <property type="entry name" value="TOP1Bc"/>
    <property type="match status" value="1"/>
</dbReference>
<dbReference type="InterPro" id="IPR023405">
    <property type="entry name" value="Topo_IA_core_domain"/>
</dbReference>
<feature type="binding site" evidence="8">
    <location>
        <position position="109"/>
    </location>
    <ligand>
        <name>Mg(2+)</name>
        <dbReference type="ChEBI" id="CHEBI:18420"/>
        <label>1</label>
        <note>catalytic</note>
    </ligand>
</feature>
<accession>A0A919EL97</accession>
<dbReference type="PANTHER" id="PTHR11390">
    <property type="entry name" value="PROKARYOTIC DNA TOPOISOMERASE"/>
    <property type="match status" value="1"/>
</dbReference>
<feature type="site" description="Interaction with DNA" evidence="8">
    <location>
        <position position="176"/>
    </location>
</feature>
<protein>
    <recommendedName>
        <fullName evidence="8">DNA topoisomerase 3</fullName>
        <ecNumber evidence="8">5.6.2.1</ecNumber>
    </recommendedName>
    <alternativeName>
        <fullName evidence="8">DNA topoisomerase III</fullName>
    </alternativeName>
</protein>
<name>A0A919EL97_9GAMM</name>
<dbReference type="InterPro" id="IPR003601">
    <property type="entry name" value="Topo_IA_2"/>
</dbReference>
<dbReference type="InterPro" id="IPR013826">
    <property type="entry name" value="Topo_IA_cen_sub3"/>
</dbReference>
<evidence type="ECO:0000256" key="4">
    <source>
        <dbReference type="ARBA" id="ARBA00022842"/>
    </source>
</evidence>
<dbReference type="GO" id="GO:0003917">
    <property type="term" value="F:DNA topoisomerase type I (single strand cut, ATP-independent) activity"/>
    <property type="evidence" value="ECO:0007669"/>
    <property type="project" value="UniProtKB-UniRule"/>
</dbReference>
<evidence type="ECO:0000313" key="13">
    <source>
        <dbReference type="Proteomes" id="UP000623842"/>
    </source>
</evidence>
<dbReference type="InterPro" id="IPR000380">
    <property type="entry name" value="Topo_IA"/>
</dbReference>
<keyword evidence="3 8" id="KW-0479">Metal-binding</keyword>
<feature type="binding site" evidence="8">
    <location>
        <position position="111"/>
    </location>
    <ligand>
        <name>Mg(2+)</name>
        <dbReference type="ChEBI" id="CHEBI:18420"/>
        <label>2</label>
    </ligand>
</feature>
<dbReference type="CDD" id="cd00186">
    <property type="entry name" value="TOP1Ac"/>
    <property type="match status" value="1"/>
</dbReference>
<dbReference type="GO" id="GO:0006265">
    <property type="term" value="P:DNA topological change"/>
    <property type="evidence" value="ECO:0007669"/>
    <property type="project" value="UniProtKB-UniRule"/>
</dbReference>
<dbReference type="Proteomes" id="UP000623842">
    <property type="component" value="Unassembled WGS sequence"/>
</dbReference>
<dbReference type="InterPro" id="IPR013497">
    <property type="entry name" value="Topo_IA_cen"/>
</dbReference>
<evidence type="ECO:0000256" key="5">
    <source>
        <dbReference type="ARBA" id="ARBA00023029"/>
    </source>
</evidence>
<feature type="domain" description="Toprim" evidence="10">
    <location>
        <begin position="7"/>
        <end position="140"/>
    </location>
</feature>
<comment type="caution">
    <text evidence="8">Lacks conserved residue(s) required for the propagation of feature annotation.</text>
</comment>
<dbReference type="GO" id="GO:0000287">
    <property type="term" value="F:magnesium ion binding"/>
    <property type="evidence" value="ECO:0007669"/>
    <property type="project" value="UniProtKB-UniRule"/>
</dbReference>
<feature type="site" description="Interaction with DNA" evidence="8">
    <location>
        <position position="184"/>
    </location>
</feature>
<evidence type="ECO:0000256" key="6">
    <source>
        <dbReference type="ARBA" id="ARBA00023125"/>
    </source>
</evidence>
<dbReference type="EC" id="5.6.2.1" evidence="8"/>
<evidence type="ECO:0000256" key="9">
    <source>
        <dbReference type="SAM" id="MobiDB-lite"/>
    </source>
</evidence>
<dbReference type="InterPro" id="IPR013825">
    <property type="entry name" value="Topo_IA_cen_sub2"/>
</dbReference>
<comment type="function">
    <text evidence="8">Releases the supercoiling and torsional tension of DNA, which is introduced during the DNA replication and transcription, by transiently cleaving and rejoining one strand of the DNA duplex. Introduces a single-strand break via transesterification at a target site in duplex DNA. The scissile phosphodiester is attacked by the catalytic tyrosine of the enzyme, resulting in the formation of a DNA-(5'-phosphotyrosyl)-enzyme intermediate and the expulsion of a 3'-OH DNA strand. The free DNA strand then undergoes passage around the unbroken strand, thus removing DNA supercoils. Finally, in the religation step, the DNA 3'-OH attacks the covalent intermediate to expel the active-site tyrosine and restore the DNA phosphodiester backbone.</text>
</comment>
<dbReference type="AlphaFoldDB" id="A0A919EL97"/>
<evidence type="ECO:0000256" key="3">
    <source>
        <dbReference type="ARBA" id="ARBA00022723"/>
    </source>
</evidence>
<feature type="active site" description="O-(5'-phospho-DNA)-tyrosine intermediate" evidence="8">
    <location>
        <position position="334"/>
    </location>
</feature>
<dbReference type="Pfam" id="PF01751">
    <property type="entry name" value="Toprim"/>
    <property type="match status" value="1"/>
</dbReference>
<proteinExistence type="inferred from homology"/>
<evidence type="ECO:0000259" key="10">
    <source>
        <dbReference type="PROSITE" id="PS50880"/>
    </source>
</evidence>
<reference evidence="12" key="2">
    <citation type="submission" date="2020-09" db="EMBL/GenBank/DDBJ databases">
        <authorList>
            <person name="Sun Q."/>
            <person name="Kim S."/>
        </authorList>
    </citation>
    <scope>NUCLEOTIDE SEQUENCE</scope>
    <source>
        <strain evidence="12">KCTC 42731</strain>
    </source>
</reference>
<sequence length="652" mass="72662">MFLSSFVKLYIAEKPSLGRAIAQVLPKPHKNEQGYIQLANGDCVTWCVGHLLEQAAPDDYDTKYKKWQFEHLPIVPKQWQLKAKPKTRSQLTVIKKLVKKASEIINAGDPDREGQILVDEVINHAKPSASKIKHAKRLLINDLNPQAVSKALANLKSNSEFIPLATSALARARADWLYGMNMTRAYTLQGQKAGYKGVLSVGRVQTPLLGLVVERDNTIKDFISKPFYQVFAKLMTAKNEHFKAKWLPSEACQDYLDEDGRLLNKALAENIVNRISGKAAKVETIDNKLKKQNAPLPFNLSQLQMTANKAFGINAKACLDTCQALYEKHKLITYPRSDCQYLPVDHFYQAKDVIAAIASTNQELSTFCQSADTSIKSKAWNNAKVEAHHAIIPTVKKADISKLTAYEAKVYNLIAKQYLAQFYPAHEFEDIKAEIRIETGLFSASSKQTKALGWKKVLGKADQQSTHTLPPLKVGQELTCLQGILEEKQTEPPKHFTDASLLSAMTGIARYVKDQAIKKILKETDGLGTEATRAGMIELLIKRGFITRQNKNILATPAGTQLIASLPSQATTPDMTALWEANLGQISQKAMSYQTFMAPMLENLKGLLTTAEQTQMPNMANMASPKSAYSNKRKSSKRKFYKTKKVGEFNSK</sequence>
<dbReference type="FunFam" id="1.10.290.10:FF:000004">
    <property type="entry name" value="DNA topoisomerase 3"/>
    <property type="match status" value="1"/>
</dbReference>
<feature type="binding site" evidence="8">
    <location>
        <position position="13"/>
    </location>
    <ligand>
        <name>Mg(2+)</name>
        <dbReference type="ChEBI" id="CHEBI:18420"/>
        <label>1</label>
        <note>catalytic</note>
    </ligand>
</feature>
<feature type="region of interest" description="Disordered" evidence="9">
    <location>
        <begin position="621"/>
        <end position="652"/>
    </location>
</feature>
<comment type="cofactor">
    <cofactor evidence="8">
        <name>Mg(2+)</name>
        <dbReference type="ChEBI" id="CHEBI:18420"/>
    </cofactor>
    <text evidence="8">Binds two Mg(2+) per subunit.</text>
</comment>
<evidence type="ECO:0000256" key="8">
    <source>
        <dbReference type="HAMAP-Rule" id="MF_00953"/>
    </source>
</evidence>
<dbReference type="PROSITE" id="PS50880">
    <property type="entry name" value="TOPRIM"/>
    <property type="match status" value="1"/>
</dbReference>
<dbReference type="SMART" id="SM00493">
    <property type="entry name" value="TOPRIM"/>
    <property type="match status" value="1"/>
</dbReference>
<dbReference type="InterPro" id="IPR034144">
    <property type="entry name" value="TOPRIM_TopoIII"/>
</dbReference>
<reference evidence="12" key="1">
    <citation type="journal article" date="2014" name="Int. J. Syst. Evol. Microbiol.">
        <title>Complete genome sequence of Corynebacterium casei LMG S-19264T (=DSM 44701T), isolated from a smear-ripened cheese.</title>
        <authorList>
            <consortium name="US DOE Joint Genome Institute (JGI-PGF)"/>
            <person name="Walter F."/>
            <person name="Albersmeier A."/>
            <person name="Kalinowski J."/>
            <person name="Ruckert C."/>
        </authorList>
    </citation>
    <scope>NUCLEOTIDE SEQUENCE</scope>
    <source>
        <strain evidence="12">KCTC 42731</strain>
    </source>
</reference>
<comment type="catalytic activity">
    <reaction evidence="1 8">
        <text>ATP-independent breakage of single-stranded DNA, followed by passage and rejoining.</text>
        <dbReference type="EC" id="5.6.2.1"/>
    </reaction>
</comment>
<dbReference type="GO" id="GO:0006281">
    <property type="term" value="P:DNA repair"/>
    <property type="evidence" value="ECO:0007669"/>
    <property type="project" value="TreeGrafter"/>
</dbReference>
<feature type="site" description="Interaction with DNA" evidence="8">
    <location>
        <position position="67"/>
    </location>
</feature>
<dbReference type="Gene3D" id="1.10.460.10">
    <property type="entry name" value="Topoisomerase I, domain 2"/>
    <property type="match status" value="1"/>
</dbReference>
<keyword evidence="5 8" id="KW-0799">Topoisomerase</keyword>
<dbReference type="NCBIfam" id="NF005829">
    <property type="entry name" value="PRK07726.1"/>
    <property type="match status" value="1"/>
</dbReference>
<evidence type="ECO:0000256" key="1">
    <source>
        <dbReference type="ARBA" id="ARBA00000213"/>
    </source>
</evidence>
<dbReference type="InterPro" id="IPR023406">
    <property type="entry name" value="Topo_IA_AS"/>
</dbReference>
<dbReference type="EMBL" id="BNCK01000005">
    <property type="protein sequence ID" value="GHF94805.1"/>
    <property type="molecule type" value="Genomic_DNA"/>
</dbReference>
<dbReference type="PROSITE" id="PS00396">
    <property type="entry name" value="TOPO_IA_1"/>
    <property type="match status" value="1"/>
</dbReference>
<evidence type="ECO:0000259" key="11">
    <source>
        <dbReference type="PROSITE" id="PS52039"/>
    </source>
</evidence>
<dbReference type="PANTHER" id="PTHR11390:SF21">
    <property type="entry name" value="DNA TOPOISOMERASE 3-ALPHA"/>
    <property type="match status" value="1"/>
</dbReference>
<dbReference type="PRINTS" id="PR00417">
    <property type="entry name" value="PRTPISMRASEI"/>
</dbReference>
<evidence type="ECO:0000256" key="2">
    <source>
        <dbReference type="ARBA" id="ARBA00009446"/>
    </source>
</evidence>
<dbReference type="NCBIfam" id="TIGR01056">
    <property type="entry name" value="topB"/>
    <property type="match status" value="1"/>
</dbReference>
<keyword evidence="4 8" id="KW-0460">Magnesium</keyword>
<organism evidence="12 13">
    <name type="scientific">Thalassotalea marina</name>
    <dbReference type="NCBI Taxonomy" id="1673741"/>
    <lineage>
        <taxon>Bacteria</taxon>
        <taxon>Pseudomonadati</taxon>
        <taxon>Pseudomonadota</taxon>
        <taxon>Gammaproteobacteria</taxon>
        <taxon>Alteromonadales</taxon>
        <taxon>Colwelliaceae</taxon>
        <taxon>Thalassotalea</taxon>
    </lineage>
</organism>
<dbReference type="InterPro" id="IPR013824">
    <property type="entry name" value="Topo_IA_cen_sub1"/>
</dbReference>
<dbReference type="PROSITE" id="PS52039">
    <property type="entry name" value="TOPO_IA_2"/>
    <property type="match status" value="1"/>
</dbReference>
<comment type="caution">
    <text evidence="12">The sequence shown here is derived from an EMBL/GenBank/DDBJ whole genome shotgun (WGS) entry which is preliminary data.</text>
</comment>